<accession>A0A433SH72</accession>
<sequence>MFLVPTLRRAYSQDSANSAINGFENELARWFGRAVEPGFSTLTEKDGVWEVSLDIPGVSREQLSIDIDGRKVKIQTQEGAPRQYASAFVLPAEVDPAASEAKLENGVLTLKLARKVEEKTSTQLTIN</sequence>
<comment type="caution">
    <text evidence="4">The sequence shown here is derived from an EMBL/GenBank/DDBJ whole genome shotgun (WGS) entry which is preliminary data.</text>
</comment>
<dbReference type="AlphaFoldDB" id="A0A433SH72"/>
<protein>
    <recommendedName>
        <fullName evidence="3">SHSP domain-containing protein</fullName>
    </recommendedName>
</protein>
<feature type="domain" description="SHSP" evidence="3">
    <location>
        <begin position="30"/>
        <end position="127"/>
    </location>
</feature>
<dbReference type="Gene3D" id="2.60.40.790">
    <property type="match status" value="1"/>
</dbReference>
<evidence type="ECO:0000256" key="2">
    <source>
        <dbReference type="RuleBase" id="RU003616"/>
    </source>
</evidence>
<comment type="similarity">
    <text evidence="1 2">Belongs to the small heat shock protein (HSP20) family.</text>
</comment>
<dbReference type="RefSeq" id="WP_126977916.1">
    <property type="nucleotide sequence ID" value="NZ_CAWUGC010000018.1"/>
</dbReference>
<name>A0A433SH72_9BURK</name>
<evidence type="ECO:0000313" key="4">
    <source>
        <dbReference type="EMBL" id="RUS68056.1"/>
    </source>
</evidence>
<dbReference type="OrthoDB" id="8794599at2"/>
<proteinExistence type="inferred from homology"/>
<dbReference type="SUPFAM" id="SSF49764">
    <property type="entry name" value="HSP20-like chaperones"/>
    <property type="match status" value="1"/>
</dbReference>
<gene>
    <name evidence="4" type="ORF">CUZ56_00540</name>
</gene>
<dbReference type="Pfam" id="PF00011">
    <property type="entry name" value="HSP20"/>
    <property type="match status" value="1"/>
</dbReference>
<evidence type="ECO:0000259" key="3">
    <source>
        <dbReference type="PROSITE" id="PS01031"/>
    </source>
</evidence>
<dbReference type="InterPro" id="IPR002068">
    <property type="entry name" value="A-crystallin/Hsp20_dom"/>
</dbReference>
<evidence type="ECO:0000313" key="5">
    <source>
        <dbReference type="Proteomes" id="UP000286947"/>
    </source>
</evidence>
<dbReference type="Proteomes" id="UP000286947">
    <property type="component" value="Unassembled WGS sequence"/>
</dbReference>
<dbReference type="PROSITE" id="PS01031">
    <property type="entry name" value="SHSP"/>
    <property type="match status" value="1"/>
</dbReference>
<evidence type="ECO:0000256" key="1">
    <source>
        <dbReference type="PROSITE-ProRule" id="PRU00285"/>
    </source>
</evidence>
<dbReference type="InterPro" id="IPR008978">
    <property type="entry name" value="HSP20-like_chaperone"/>
</dbReference>
<dbReference type="CDD" id="cd06464">
    <property type="entry name" value="ACD_sHsps-like"/>
    <property type="match status" value="1"/>
</dbReference>
<reference evidence="4 5" key="1">
    <citation type="submission" date="2018-01" db="EMBL/GenBank/DDBJ databases">
        <title>Saezia sanguinis gen. nov., sp. nov., in the order Burkholderiales isolated from human blood.</title>
        <authorList>
            <person name="Medina-Pascual M.J."/>
            <person name="Valdezate S."/>
            <person name="Monzon S."/>
            <person name="Cuesta I."/>
            <person name="Carrasco G."/>
            <person name="Villalon P."/>
            <person name="Saez-Nieto J.A."/>
        </authorList>
    </citation>
    <scope>NUCLEOTIDE SEQUENCE [LARGE SCALE GENOMIC DNA]</scope>
    <source>
        <strain evidence="4 5">CNM695-12</strain>
    </source>
</reference>
<keyword evidence="5" id="KW-1185">Reference proteome</keyword>
<organism evidence="4 5">
    <name type="scientific">Saezia sanguinis</name>
    <dbReference type="NCBI Taxonomy" id="1965230"/>
    <lineage>
        <taxon>Bacteria</taxon>
        <taxon>Pseudomonadati</taxon>
        <taxon>Pseudomonadota</taxon>
        <taxon>Betaproteobacteria</taxon>
        <taxon>Burkholderiales</taxon>
        <taxon>Saeziaceae</taxon>
        <taxon>Saezia</taxon>
    </lineage>
</organism>
<dbReference type="EMBL" id="PQSP01000001">
    <property type="protein sequence ID" value="RUS68056.1"/>
    <property type="molecule type" value="Genomic_DNA"/>
</dbReference>